<keyword evidence="2" id="KW-0808">Transferase</keyword>
<feature type="domain" description="DNA methylase N-4/N-6" evidence="4">
    <location>
        <begin position="59"/>
        <end position="122"/>
    </location>
</feature>
<dbReference type="SUPFAM" id="SSF53335">
    <property type="entry name" value="S-adenosyl-L-methionine-dependent methyltransferases"/>
    <property type="match status" value="1"/>
</dbReference>
<dbReference type="GO" id="GO:0009307">
    <property type="term" value="P:DNA restriction-modification system"/>
    <property type="evidence" value="ECO:0007669"/>
    <property type="project" value="UniProtKB-KW"/>
</dbReference>
<accession>I7KV51</accession>
<gene>
    <name evidence="5" type="ORF">CAAU_1760</name>
</gene>
<name>I7KV51_9CLOT</name>
<dbReference type="eggNOG" id="COG1743">
    <property type="taxonomic scope" value="Bacteria"/>
</dbReference>
<reference evidence="5 6" key="1">
    <citation type="journal article" date="2011" name="J. Bacteriol.">
        <title>Draft genome sequence of Caloramator australicus strain RC3T, a thermoanaerobe from the Great Artesian Basin of Australia.</title>
        <authorList>
            <person name="Ogg C.D."/>
            <person name="Patel B.K.C."/>
        </authorList>
    </citation>
    <scope>NUCLEOTIDE SEQUENCE [LARGE SCALE GENOMIC DNA]</scope>
    <source>
        <strain evidence="5 6">RC3</strain>
    </source>
</reference>
<sequence>MKLTKDDLDKVRHIEGFPIAKDEDIINLSDPPYYTACPNSFINDFIENFGKKYDENSDDYYVEPFTADVSEGKNDPIYNAHSYHTKVPYKAIMRYILHYTKPGDIVFDGFCGTGMTGVAAAMCENPDPEFKLQLEKEFKERGKKIEWGARRAILCDISPAATFIAYNYNTPVDPAEFEKEAKSILEEVEKECGWMYETIHINDNGEPILDIEGKPIKGRINYTVWSDVFICPSCGEEIVFWDVAVNKEDGQVLNEFKCHSCGAILKKK</sequence>
<dbReference type="EMBL" id="CAKP01000096">
    <property type="protein sequence ID" value="CCJ33844.1"/>
    <property type="molecule type" value="Genomic_DNA"/>
</dbReference>
<dbReference type="GO" id="GO:0032259">
    <property type="term" value="P:methylation"/>
    <property type="evidence" value="ECO:0007669"/>
    <property type="project" value="UniProtKB-KW"/>
</dbReference>
<dbReference type="GO" id="GO:0003677">
    <property type="term" value="F:DNA binding"/>
    <property type="evidence" value="ECO:0007669"/>
    <property type="project" value="InterPro"/>
</dbReference>
<dbReference type="Gene3D" id="3.40.50.150">
    <property type="entry name" value="Vaccinia Virus protein VP39"/>
    <property type="match status" value="1"/>
</dbReference>
<dbReference type="Proteomes" id="UP000007652">
    <property type="component" value="Unassembled WGS sequence"/>
</dbReference>
<dbReference type="InterPro" id="IPR029063">
    <property type="entry name" value="SAM-dependent_MTases_sf"/>
</dbReference>
<evidence type="ECO:0000313" key="6">
    <source>
        <dbReference type="Proteomes" id="UP000007652"/>
    </source>
</evidence>
<protein>
    <recommendedName>
        <fullName evidence="4">DNA methylase N-4/N-6 domain-containing protein</fullName>
    </recommendedName>
</protein>
<evidence type="ECO:0000313" key="5">
    <source>
        <dbReference type="EMBL" id="CCJ33844.1"/>
    </source>
</evidence>
<proteinExistence type="predicted"/>
<dbReference type="AlphaFoldDB" id="I7KV51"/>
<dbReference type="Pfam" id="PF01555">
    <property type="entry name" value="N6_N4_Mtase"/>
    <property type="match status" value="1"/>
</dbReference>
<keyword evidence="1" id="KW-0489">Methyltransferase</keyword>
<keyword evidence="6" id="KW-1185">Reference proteome</keyword>
<evidence type="ECO:0000256" key="1">
    <source>
        <dbReference type="ARBA" id="ARBA00022603"/>
    </source>
</evidence>
<evidence type="ECO:0000256" key="2">
    <source>
        <dbReference type="ARBA" id="ARBA00022679"/>
    </source>
</evidence>
<comment type="caution">
    <text evidence="5">The sequence shown here is derived from an EMBL/GenBank/DDBJ whole genome shotgun (WGS) entry which is preliminary data.</text>
</comment>
<keyword evidence="3" id="KW-0680">Restriction system</keyword>
<evidence type="ECO:0000259" key="4">
    <source>
        <dbReference type="Pfam" id="PF01555"/>
    </source>
</evidence>
<evidence type="ECO:0000256" key="3">
    <source>
        <dbReference type="ARBA" id="ARBA00022747"/>
    </source>
</evidence>
<organism evidence="5 6">
    <name type="scientific">Caloramator australicus RC3</name>
    <dbReference type="NCBI Taxonomy" id="857293"/>
    <lineage>
        <taxon>Bacteria</taxon>
        <taxon>Bacillati</taxon>
        <taxon>Bacillota</taxon>
        <taxon>Clostridia</taxon>
        <taxon>Eubacteriales</taxon>
        <taxon>Clostridiaceae</taxon>
        <taxon>Caloramator</taxon>
    </lineage>
</organism>
<dbReference type="InterPro" id="IPR002941">
    <property type="entry name" value="DNA_methylase_N4/N6"/>
</dbReference>
<dbReference type="RefSeq" id="WP_008909102.1">
    <property type="nucleotide sequence ID" value="NZ_CAKP01000096.1"/>
</dbReference>
<dbReference type="STRING" id="857293.CAAU_1760"/>
<dbReference type="GO" id="GO:0008170">
    <property type="term" value="F:N-methyltransferase activity"/>
    <property type="evidence" value="ECO:0007669"/>
    <property type="project" value="InterPro"/>
</dbReference>